<evidence type="ECO:0000313" key="4">
    <source>
        <dbReference type="EMBL" id="MFC6631962.1"/>
    </source>
</evidence>
<dbReference type="EMBL" id="JBHSVR010000001">
    <property type="protein sequence ID" value="MFC6631962.1"/>
    <property type="molecule type" value="Genomic_DNA"/>
</dbReference>
<dbReference type="InterPro" id="IPR050491">
    <property type="entry name" value="AmpC-like"/>
</dbReference>
<dbReference type="Pfam" id="PF00144">
    <property type="entry name" value="Beta-lactamase"/>
    <property type="match status" value="1"/>
</dbReference>
<dbReference type="Gene3D" id="3.40.710.10">
    <property type="entry name" value="DD-peptidase/beta-lactamase superfamily"/>
    <property type="match status" value="1"/>
</dbReference>
<keyword evidence="4" id="KW-0378">Hydrolase</keyword>
<feature type="domain" description="Beta-lactamase-related" evidence="3">
    <location>
        <begin position="46"/>
        <end position="363"/>
    </location>
</feature>
<feature type="transmembrane region" description="Helical" evidence="1">
    <location>
        <begin position="499"/>
        <end position="521"/>
    </location>
</feature>
<proteinExistence type="predicted"/>
<reference evidence="5" key="1">
    <citation type="journal article" date="2019" name="Int. J. Syst. Evol. Microbiol.">
        <title>The Global Catalogue of Microorganisms (GCM) 10K type strain sequencing project: providing services to taxonomists for standard genome sequencing and annotation.</title>
        <authorList>
            <consortium name="The Broad Institute Genomics Platform"/>
            <consortium name="The Broad Institute Genome Sequencing Center for Infectious Disease"/>
            <person name="Wu L."/>
            <person name="Ma J."/>
        </authorList>
    </citation>
    <scope>NUCLEOTIDE SEQUENCE [LARGE SCALE GENOMIC DNA]</scope>
    <source>
        <strain evidence="5">CGMCC 1.13718</strain>
    </source>
</reference>
<keyword evidence="5" id="KW-1185">Reference proteome</keyword>
<dbReference type="InterPro" id="IPR012338">
    <property type="entry name" value="Beta-lactam/transpept-like"/>
</dbReference>
<organism evidence="4 5">
    <name type="scientific">Microbulbifer taiwanensis</name>
    <dbReference type="NCBI Taxonomy" id="986746"/>
    <lineage>
        <taxon>Bacteria</taxon>
        <taxon>Pseudomonadati</taxon>
        <taxon>Pseudomonadota</taxon>
        <taxon>Gammaproteobacteria</taxon>
        <taxon>Cellvibrionales</taxon>
        <taxon>Microbulbiferaceae</taxon>
        <taxon>Microbulbifer</taxon>
    </lineage>
</organism>
<dbReference type="SUPFAM" id="SSF56601">
    <property type="entry name" value="beta-lactamase/transpeptidase-like"/>
    <property type="match status" value="1"/>
</dbReference>
<sequence length="637" mass="70623">MCSTNNNKSIGKLLVLVSAALFATIANSSQAEIPDVTNPQVVEAFVDGVVKPTMTKAHSPSGVVLVMKGDDIILAKGYGYRDLAKRIPVDPETTLFRPGSISKLFTWVSVMQLVEQGKLDLDADVNRYLKTFQVEDTWPGQPVTLRHIMTHTAGFEDGGYGYLIADDPARVVPLAESLARYQPQRVNPPGRHTAYSNWATALAGLVVANVSGTDFNTYVQQNIFDVLGMEHSTFAEPLPPALQANMAVGYHYVPDRYEAMGYEYISNFGPAGALASTAHDMARFGRALLNGGSYRDRSILKGETLQQMLDEGFTHDERVRAVGLGLLKRHFGPDGFDNFGHDGATTLFLSHLGLSKAQDLVLFSSFSGVNGARQVHEAFVKSFYDEFFPRDLPAVTPPADFSERAQRYAGNYLAWRGNFTKAESLARLLSVTQVEPQIDGTLLVGKKRYVEVGENLFREVNDYGRIAFQENEQGEISGFVIDGKGVNQMYRAPLYESPGFTFALTGLSLLLFAGVFLRLGYQWSAFRALHGIERNAFSASIALATFNFLFVILFTVAIASSTTVLAYELPTLMKVSLLFPLLAAAAALYHLYCAVQLWRQKCLSGTWARVRYSLVTLCGLFMLWFYWYWNLLGFQYH</sequence>
<comment type="caution">
    <text evidence="4">The sequence shown here is derived from an EMBL/GenBank/DDBJ whole genome shotgun (WGS) entry which is preliminary data.</text>
</comment>
<dbReference type="RefSeq" id="WP_193194388.1">
    <property type="nucleotide sequence ID" value="NZ_JACZFR010000059.1"/>
</dbReference>
<feature type="chain" id="PRO_5045260487" evidence="2">
    <location>
        <begin position="32"/>
        <end position="637"/>
    </location>
</feature>
<keyword evidence="1" id="KW-0472">Membrane</keyword>
<feature type="transmembrane region" description="Helical" evidence="1">
    <location>
        <begin position="577"/>
        <end position="598"/>
    </location>
</feature>
<evidence type="ECO:0000256" key="1">
    <source>
        <dbReference type="SAM" id="Phobius"/>
    </source>
</evidence>
<evidence type="ECO:0000313" key="5">
    <source>
        <dbReference type="Proteomes" id="UP001596425"/>
    </source>
</evidence>
<feature type="transmembrane region" description="Helical" evidence="1">
    <location>
        <begin position="541"/>
        <end position="565"/>
    </location>
</feature>
<dbReference type="PANTHER" id="PTHR46825">
    <property type="entry name" value="D-ALANYL-D-ALANINE-CARBOXYPEPTIDASE/ENDOPEPTIDASE AMPH"/>
    <property type="match status" value="1"/>
</dbReference>
<evidence type="ECO:0000259" key="3">
    <source>
        <dbReference type="Pfam" id="PF00144"/>
    </source>
</evidence>
<dbReference type="InterPro" id="IPR001466">
    <property type="entry name" value="Beta-lactam-related"/>
</dbReference>
<name>A0ABW1YGQ4_9GAMM</name>
<feature type="signal peptide" evidence="2">
    <location>
        <begin position="1"/>
        <end position="31"/>
    </location>
</feature>
<keyword evidence="1" id="KW-1133">Transmembrane helix</keyword>
<dbReference type="PANTHER" id="PTHR46825:SF9">
    <property type="entry name" value="BETA-LACTAMASE-RELATED DOMAIN-CONTAINING PROTEIN"/>
    <property type="match status" value="1"/>
</dbReference>
<keyword evidence="2" id="KW-0732">Signal</keyword>
<gene>
    <name evidence="4" type="ORF">ACFQBM_01645</name>
</gene>
<dbReference type="GO" id="GO:0016787">
    <property type="term" value="F:hydrolase activity"/>
    <property type="evidence" value="ECO:0007669"/>
    <property type="project" value="UniProtKB-KW"/>
</dbReference>
<protein>
    <submittedName>
        <fullName evidence="4">Serine hydrolase domain-containing protein</fullName>
        <ecNumber evidence="4">3.-.-.-</ecNumber>
    </submittedName>
</protein>
<dbReference type="EC" id="3.-.-.-" evidence="4"/>
<feature type="transmembrane region" description="Helical" evidence="1">
    <location>
        <begin position="610"/>
        <end position="629"/>
    </location>
</feature>
<accession>A0ABW1YGQ4</accession>
<dbReference type="Proteomes" id="UP001596425">
    <property type="component" value="Unassembled WGS sequence"/>
</dbReference>
<evidence type="ECO:0000256" key="2">
    <source>
        <dbReference type="SAM" id="SignalP"/>
    </source>
</evidence>
<keyword evidence="1" id="KW-0812">Transmembrane</keyword>